<keyword evidence="3" id="KW-1185">Reference proteome</keyword>
<dbReference type="AlphaFoldDB" id="A0A6A4VQM8"/>
<proteinExistence type="predicted"/>
<keyword evidence="1" id="KW-0812">Transmembrane</keyword>
<protein>
    <submittedName>
        <fullName evidence="2">Uncharacterized protein</fullName>
    </submittedName>
</protein>
<comment type="caution">
    <text evidence="2">The sequence shown here is derived from an EMBL/GenBank/DDBJ whole genome shotgun (WGS) entry which is preliminary data.</text>
</comment>
<sequence>MTDIQYVAMSKDTKKAGSAKKSGCCCCQSLALALLTACVVVVVLAGITVVSAFSIIGYPWHASCQADWTFGKPCQEVMTSIVDQMRAWEGEDGCAAGGEKCLYQLISASGDTVTGTHTTPVSHYVDELTFTFVNGSATGACRMQGYSRSKTWYAYLDKGTNFCNMKNLIVGSGLDQADPMYSENTSDSVCTQYSSADCEKY</sequence>
<dbReference type="Proteomes" id="UP000440578">
    <property type="component" value="Unassembled WGS sequence"/>
</dbReference>
<dbReference type="PANTHER" id="PTHR38564">
    <property type="entry name" value="SI:CH73-250A16.5-RELATED"/>
    <property type="match status" value="1"/>
</dbReference>
<keyword evidence="1" id="KW-0472">Membrane</keyword>
<dbReference type="PANTHER" id="PTHR38564:SF2">
    <property type="entry name" value="WU:FC46H12 PRECURSOR"/>
    <property type="match status" value="1"/>
</dbReference>
<reference evidence="2 3" key="1">
    <citation type="submission" date="2019-07" db="EMBL/GenBank/DDBJ databases">
        <title>Draft genome assembly of a fouling barnacle, Amphibalanus amphitrite (Darwin, 1854): The first reference genome for Thecostraca.</title>
        <authorList>
            <person name="Kim W."/>
        </authorList>
    </citation>
    <scope>NUCLEOTIDE SEQUENCE [LARGE SCALE GENOMIC DNA]</scope>
    <source>
        <strain evidence="2">SNU_AA5</strain>
        <tissue evidence="2">Soma without cirri and trophi</tissue>
    </source>
</reference>
<name>A0A6A4VQM8_AMPAM</name>
<evidence type="ECO:0000256" key="1">
    <source>
        <dbReference type="SAM" id="Phobius"/>
    </source>
</evidence>
<feature type="transmembrane region" description="Helical" evidence="1">
    <location>
        <begin position="30"/>
        <end position="60"/>
    </location>
</feature>
<dbReference type="OrthoDB" id="5946254at2759"/>
<gene>
    <name evidence="2" type="ORF">FJT64_006074</name>
</gene>
<organism evidence="2 3">
    <name type="scientific">Amphibalanus amphitrite</name>
    <name type="common">Striped barnacle</name>
    <name type="synonym">Balanus amphitrite</name>
    <dbReference type="NCBI Taxonomy" id="1232801"/>
    <lineage>
        <taxon>Eukaryota</taxon>
        <taxon>Metazoa</taxon>
        <taxon>Ecdysozoa</taxon>
        <taxon>Arthropoda</taxon>
        <taxon>Crustacea</taxon>
        <taxon>Multicrustacea</taxon>
        <taxon>Cirripedia</taxon>
        <taxon>Thoracica</taxon>
        <taxon>Thoracicalcarea</taxon>
        <taxon>Balanomorpha</taxon>
        <taxon>Balanoidea</taxon>
        <taxon>Balanidae</taxon>
        <taxon>Amphibalaninae</taxon>
        <taxon>Amphibalanus</taxon>
    </lineage>
</organism>
<keyword evidence="1" id="KW-1133">Transmembrane helix</keyword>
<accession>A0A6A4VQM8</accession>
<evidence type="ECO:0000313" key="2">
    <source>
        <dbReference type="EMBL" id="KAF0296515.1"/>
    </source>
</evidence>
<evidence type="ECO:0000313" key="3">
    <source>
        <dbReference type="Proteomes" id="UP000440578"/>
    </source>
</evidence>
<dbReference type="EMBL" id="VIIS01001555">
    <property type="protein sequence ID" value="KAF0296515.1"/>
    <property type="molecule type" value="Genomic_DNA"/>
</dbReference>